<accession>A0AAE9MNN6</accession>
<proteinExistence type="predicted"/>
<evidence type="ECO:0000259" key="4">
    <source>
        <dbReference type="PROSITE" id="PS01124"/>
    </source>
</evidence>
<dbReference type="Gene3D" id="1.10.10.60">
    <property type="entry name" value="Homeodomain-like"/>
    <property type="match status" value="2"/>
</dbReference>
<dbReference type="Pfam" id="PF12833">
    <property type="entry name" value="HTH_18"/>
    <property type="match status" value="1"/>
</dbReference>
<sequence>MKVTIYNNEEAIFDKLSNIKNINDNFYKTLVTNFNENNFKGWYKEHVFENFKIGFGSIKTIKGYKISFNIKGESIEMLFNLKGKFTIHIPEIESKYFFNSNSHNINFYSNTKGFLECESSESFIVRLNLSPLFFIQYLPDDIRFDDFKKIISDKKFGKLNSENCLINSRMHFLIKEVIASEWDNHFRKIHITSKILDLLLLQLYQFTPSTPKKNTTKLTTTEANKIERVYEYILNNYTSPLTLSLLCKEIGTNEYALKKGFKTTFGITVFKFIANLRMNKAKELLLKGHTVNEVSEKVSYKNPQHFSTAFKKKFGTSPSKFLSELSFYDIKN</sequence>
<dbReference type="InterPro" id="IPR018060">
    <property type="entry name" value="HTH_AraC"/>
</dbReference>
<organism evidence="5 6">
    <name type="scientific">Tenacibaculum mesophilum</name>
    <dbReference type="NCBI Taxonomy" id="104268"/>
    <lineage>
        <taxon>Bacteria</taxon>
        <taxon>Pseudomonadati</taxon>
        <taxon>Bacteroidota</taxon>
        <taxon>Flavobacteriia</taxon>
        <taxon>Flavobacteriales</taxon>
        <taxon>Flavobacteriaceae</taxon>
        <taxon>Tenacibaculum</taxon>
    </lineage>
</organism>
<dbReference type="GO" id="GO:0043565">
    <property type="term" value="F:sequence-specific DNA binding"/>
    <property type="evidence" value="ECO:0007669"/>
    <property type="project" value="InterPro"/>
</dbReference>
<protein>
    <submittedName>
        <fullName evidence="5">Helix-turn-helix transcriptional regulator</fullName>
    </submittedName>
</protein>
<dbReference type="GO" id="GO:0003700">
    <property type="term" value="F:DNA-binding transcription factor activity"/>
    <property type="evidence" value="ECO:0007669"/>
    <property type="project" value="InterPro"/>
</dbReference>
<evidence type="ECO:0000256" key="1">
    <source>
        <dbReference type="ARBA" id="ARBA00023015"/>
    </source>
</evidence>
<gene>
    <name evidence="5" type="ORF">HER15_06195</name>
</gene>
<dbReference type="InterPro" id="IPR009057">
    <property type="entry name" value="Homeodomain-like_sf"/>
</dbReference>
<feature type="domain" description="HTH araC/xylS-type" evidence="4">
    <location>
        <begin position="227"/>
        <end position="324"/>
    </location>
</feature>
<dbReference type="SUPFAM" id="SSF46689">
    <property type="entry name" value="Homeodomain-like"/>
    <property type="match status" value="2"/>
</dbReference>
<name>A0AAE9MNN6_9FLAO</name>
<dbReference type="InterPro" id="IPR020449">
    <property type="entry name" value="Tscrpt_reg_AraC-type_HTH"/>
</dbReference>
<evidence type="ECO:0000256" key="3">
    <source>
        <dbReference type="ARBA" id="ARBA00023163"/>
    </source>
</evidence>
<reference evidence="5" key="1">
    <citation type="submission" date="2020-04" db="EMBL/GenBank/DDBJ databases">
        <title>Tenacibaculum mesophilum bac2.</title>
        <authorList>
            <person name="Li M."/>
        </authorList>
    </citation>
    <scope>NUCLEOTIDE SEQUENCE</scope>
    <source>
        <strain evidence="5">Bac2</strain>
    </source>
</reference>
<dbReference type="AlphaFoldDB" id="A0AAE9MNN6"/>
<keyword evidence="1" id="KW-0805">Transcription regulation</keyword>
<evidence type="ECO:0000313" key="6">
    <source>
        <dbReference type="Proteomes" id="UP001056837"/>
    </source>
</evidence>
<dbReference type="PANTHER" id="PTHR47893">
    <property type="entry name" value="REGULATORY PROTEIN PCHR"/>
    <property type="match status" value="1"/>
</dbReference>
<evidence type="ECO:0000256" key="2">
    <source>
        <dbReference type="ARBA" id="ARBA00023125"/>
    </source>
</evidence>
<evidence type="ECO:0000313" key="5">
    <source>
        <dbReference type="EMBL" id="UTD15083.1"/>
    </source>
</evidence>
<dbReference type="SMART" id="SM00342">
    <property type="entry name" value="HTH_ARAC"/>
    <property type="match status" value="1"/>
</dbReference>
<dbReference type="PRINTS" id="PR00032">
    <property type="entry name" value="HTHARAC"/>
</dbReference>
<dbReference type="EMBL" id="CP050861">
    <property type="protein sequence ID" value="UTD15083.1"/>
    <property type="molecule type" value="Genomic_DNA"/>
</dbReference>
<keyword evidence="2" id="KW-0238">DNA-binding</keyword>
<dbReference type="Proteomes" id="UP001056837">
    <property type="component" value="Chromosome"/>
</dbReference>
<keyword evidence="3" id="KW-0804">Transcription</keyword>
<dbReference type="RefSeq" id="WP_253680806.1">
    <property type="nucleotide sequence ID" value="NZ_CANLMG010000011.1"/>
</dbReference>
<dbReference type="InterPro" id="IPR053142">
    <property type="entry name" value="PchR_regulatory_protein"/>
</dbReference>
<dbReference type="PROSITE" id="PS01124">
    <property type="entry name" value="HTH_ARAC_FAMILY_2"/>
    <property type="match status" value="1"/>
</dbReference>
<dbReference type="PANTHER" id="PTHR47893:SF1">
    <property type="entry name" value="REGULATORY PROTEIN PCHR"/>
    <property type="match status" value="1"/>
</dbReference>